<dbReference type="Pfam" id="PF00743">
    <property type="entry name" value="FMO-like"/>
    <property type="match status" value="1"/>
</dbReference>
<evidence type="ECO:0000256" key="6">
    <source>
        <dbReference type="ARBA" id="ARBA00023033"/>
    </source>
</evidence>
<sequence length="495" mass="55422">MSALPPSSDKPLLDVLIVGAGLSGIGAAVQFQRRCPGKRYAILEARDAIGGTWDLFRYPGIRSDSDMYTLGYAFKPWTAAKAIADGPAIRDYVRETAHEHGVERHIRFGQKVTAAEWSSKDACWTVVAEERAGGAKRTVRARFLYMCSGYYSYEQPWRPRFDGEDDFTGVIVHPQSWPERLDYAGKRVVVIGSGATAVTLVPALAQTAAHVTMLQRSPTFVVNRPSEYAFAARWQRILPRRLAWFATRWRLIAESMVLYRFARRYPDETRRRILSLARRDLGRDYDVERHFNPRYQPWDQRICVAPDGDLFHAIRAGQASVETDTIERFTPGGILLKSGKELDADIVVTATGLRLSVLGGAAFSVDGQPYQPGEALAYKGMMLSGLPNCAIAFGYTNASWTLKADLTSAWVCRLLRHMDRRHADIAMPRRDGAQATQPFVSFTSGYVRRAVGLLPQQGAHKPWQVYQNYLQDLLMIRFGRIADGVLRFGAKGALP</sequence>
<protein>
    <submittedName>
        <fullName evidence="7">NAD(P)/FAD-dependent oxidoreductase</fullName>
    </submittedName>
</protein>
<dbReference type="InterPro" id="IPR036188">
    <property type="entry name" value="FAD/NAD-bd_sf"/>
</dbReference>
<evidence type="ECO:0000256" key="1">
    <source>
        <dbReference type="ARBA" id="ARBA00001974"/>
    </source>
</evidence>
<name>A0ABT2CTL5_9BURK</name>
<dbReference type="RefSeq" id="WP_258810463.1">
    <property type="nucleotide sequence ID" value="NZ_JANUGU010000001.1"/>
</dbReference>
<keyword evidence="3" id="KW-0285">Flavoprotein</keyword>
<keyword evidence="6" id="KW-0503">Monooxygenase</keyword>
<dbReference type="SUPFAM" id="SSF51905">
    <property type="entry name" value="FAD/NAD(P)-binding domain"/>
    <property type="match status" value="1"/>
</dbReference>
<evidence type="ECO:0000256" key="3">
    <source>
        <dbReference type="ARBA" id="ARBA00022630"/>
    </source>
</evidence>
<evidence type="ECO:0000313" key="7">
    <source>
        <dbReference type="EMBL" id="MCS0657315.1"/>
    </source>
</evidence>
<dbReference type="PANTHER" id="PTHR43872:SF1">
    <property type="entry name" value="MONOOXYGENASE, PUTATIVE (AFU_ORTHOLOGUE AFUA_8G02570)-RELATED"/>
    <property type="match status" value="1"/>
</dbReference>
<dbReference type="PANTHER" id="PTHR43872">
    <property type="entry name" value="MONOOXYGENASE, PUTATIVE (AFU_ORTHOLOGUE AFUA_8G02570)-RELATED"/>
    <property type="match status" value="1"/>
</dbReference>
<reference evidence="7 8" key="1">
    <citation type="submission" date="2022-08" db="EMBL/GenBank/DDBJ databases">
        <title>Reclassification of Massilia species as members of the genera Telluria, Duganella, Pseudoduganella, Mokoshia gen. nov. and Zemynaea gen. nov. using orthogonal and non-orthogonal genome-based approaches.</title>
        <authorList>
            <person name="Bowman J.P."/>
        </authorList>
    </citation>
    <scope>NUCLEOTIDE SEQUENCE [LARGE SCALE GENOMIC DNA]</scope>
    <source>
        <strain evidence="7 8">JCM 31606</strain>
    </source>
</reference>
<dbReference type="Gene3D" id="3.50.50.60">
    <property type="entry name" value="FAD/NAD(P)-binding domain"/>
    <property type="match status" value="3"/>
</dbReference>
<keyword evidence="4" id="KW-0274">FAD</keyword>
<comment type="caution">
    <text evidence="7">The sequence shown here is derived from an EMBL/GenBank/DDBJ whole genome shotgun (WGS) entry which is preliminary data.</text>
</comment>
<dbReference type="Pfam" id="PF13450">
    <property type="entry name" value="NAD_binding_8"/>
    <property type="match status" value="1"/>
</dbReference>
<organism evidence="7 8">
    <name type="scientific">Massilia terrae</name>
    <dbReference type="NCBI Taxonomy" id="1811224"/>
    <lineage>
        <taxon>Bacteria</taxon>
        <taxon>Pseudomonadati</taxon>
        <taxon>Pseudomonadota</taxon>
        <taxon>Betaproteobacteria</taxon>
        <taxon>Burkholderiales</taxon>
        <taxon>Oxalobacteraceae</taxon>
        <taxon>Telluria group</taxon>
        <taxon>Massilia</taxon>
    </lineage>
</organism>
<keyword evidence="5" id="KW-0560">Oxidoreductase</keyword>
<gene>
    <name evidence="7" type="ORF">NX778_04460</name>
</gene>
<comment type="similarity">
    <text evidence="2">Belongs to the FAD-binding monooxygenase family.</text>
</comment>
<comment type="cofactor">
    <cofactor evidence="1">
        <name>FAD</name>
        <dbReference type="ChEBI" id="CHEBI:57692"/>
    </cofactor>
</comment>
<dbReference type="PRINTS" id="PR00368">
    <property type="entry name" value="FADPNR"/>
</dbReference>
<dbReference type="InterPro" id="IPR051820">
    <property type="entry name" value="FAD-binding_MO"/>
</dbReference>
<dbReference type="InterPro" id="IPR020946">
    <property type="entry name" value="Flavin_mOase-like"/>
</dbReference>
<dbReference type="EMBL" id="JANUGU010000001">
    <property type="protein sequence ID" value="MCS0657315.1"/>
    <property type="molecule type" value="Genomic_DNA"/>
</dbReference>
<evidence type="ECO:0000256" key="5">
    <source>
        <dbReference type="ARBA" id="ARBA00023002"/>
    </source>
</evidence>
<proteinExistence type="inferred from homology"/>
<accession>A0ABT2CTL5</accession>
<evidence type="ECO:0000313" key="8">
    <source>
        <dbReference type="Proteomes" id="UP001204621"/>
    </source>
</evidence>
<keyword evidence="8" id="KW-1185">Reference proteome</keyword>
<dbReference type="Proteomes" id="UP001204621">
    <property type="component" value="Unassembled WGS sequence"/>
</dbReference>
<dbReference type="PRINTS" id="PR00411">
    <property type="entry name" value="PNDRDTASEI"/>
</dbReference>
<evidence type="ECO:0000256" key="2">
    <source>
        <dbReference type="ARBA" id="ARBA00010139"/>
    </source>
</evidence>
<evidence type="ECO:0000256" key="4">
    <source>
        <dbReference type="ARBA" id="ARBA00022827"/>
    </source>
</evidence>